<comment type="caution">
    <text evidence="2">The sequence shown here is derived from an EMBL/GenBank/DDBJ whole genome shotgun (WGS) entry which is preliminary data.</text>
</comment>
<proteinExistence type="predicted"/>
<evidence type="ECO:0000256" key="1">
    <source>
        <dbReference type="SAM" id="Phobius"/>
    </source>
</evidence>
<keyword evidence="1" id="KW-0472">Membrane</keyword>
<feature type="transmembrane region" description="Helical" evidence="1">
    <location>
        <begin position="12"/>
        <end position="33"/>
    </location>
</feature>
<dbReference type="EMBL" id="VIEB01000022">
    <property type="protein sequence ID" value="TQE12144.1"/>
    <property type="molecule type" value="Genomic_DNA"/>
</dbReference>
<dbReference type="AlphaFoldDB" id="A0A540NM96"/>
<organism evidence="2 3">
    <name type="scientific">Malus baccata</name>
    <name type="common">Siberian crab apple</name>
    <name type="synonym">Pyrus baccata</name>
    <dbReference type="NCBI Taxonomy" id="106549"/>
    <lineage>
        <taxon>Eukaryota</taxon>
        <taxon>Viridiplantae</taxon>
        <taxon>Streptophyta</taxon>
        <taxon>Embryophyta</taxon>
        <taxon>Tracheophyta</taxon>
        <taxon>Spermatophyta</taxon>
        <taxon>Magnoliopsida</taxon>
        <taxon>eudicotyledons</taxon>
        <taxon>Gunneridae</taxon>
        <taxon>Pentapetalae</taxon>
        <taxon>rosids</taxon>
        <taxon>fabids</taxon>
        <taxon>Rosales</taxon>
        <taxon>Rosaceae</taxon>
        <taxon>Amygdaloideae</taxon>
        <taxon>Maleae</taxon>
        <taxon>Malus</taxon>
    </lineage>
</organism>
<sequence>EAQKIMRHISSSSFLLVLMMFIVFSQSNVVVLVDCRGLIGSDGRRGAVGGSMSKATFSSFARKMRDRVSVRYHKMSTLASGPSRKGSGH</sequence>
<keyword evidence="1" id="KW-0812">Transmembrane</keyword>
<keyword evidence="3" id="KW-1185">Reference proteome</keyword>
<evidence type="ECO:0000313" key="3">
    <source>
        <dbReference type="Proteomes" id="UP000315295"/>
    </source>
</evidence>
<name>A0A540NM96_MALBA</name>
<gene>
    <name evidence="2" type="ORF">C1H46_002214</name>
</gene>
<evidence type="ECO:0000313" key="2">
    <source>
        <dbReference type="EMBL" id="TQE12144.1"/>
    </source>
</evidence>
<dbReference type="Proteomes" id="UP000315295">
    <property type="component" value="Unassembled WGS sequence"/>
</dbReference>
<keyword evidence="1" id="KW-1133">Transmembrane helix</keyword>
<reference evidence="2 3" key="1">
    <citation type="journal article" date="2019" name="G3 (Bethesda)">
        <title>Sequencing of a Wild Apple (Malus baccata) Genome Unravels the Differences Between Cultivated and Wild Apple Species Regarding Disease Resistance and Cold Tolerance.</title>
        <authorList>
            <person name="Chen X."/>
        </authorList>
    </citation>
    <scope>NUCLEOTIDE SEQUENCE [LARGE SCALE GENOMIC DNA]</scope>
    <source>
        <strain evidence="3">cv. Shandingzi</strain>
        <tissue evidence="2">Leaves</tissue>
    </source>
</reference>
<accession>A0A540NM96</accession>
<feature type="non-terminal residue" evidence="2">
    <location>
        <position position="1"/>
    </location>
</feature>
<protein>
    <submittedName>
        <fullName evidence="2">Uncharacterized protein</fullName>
    </submittedName>
</protein>